<feature type="compositionally biased region" description="Basic residues" evidence="7">
    <location>
        <begin position="563"/>
        <end position="574"/>
    </location>
</feature>
<keyword evidence="2 6" id="KW-0547">Nucleotide-binding</keyword>
<dbReference type="PROSITE" id="PS51194">
    <property type="entry name" value="HELICASE_CTER"/>
    <property type="match status" value="1"/>
</dbReference>
<sequence length="574" mass="62625">MTLLAFALPPGAGTSAATGVGTPPCRFSAQSASEARHGSGAHWGFFALSALSLRALARGVSARRAYTGVGDYRGGYRGNYMSAEEQAERTEQKRRREAAQFFAHQKRLISTGVPPTDEVTWAREEKRLFGANHVVAGINFSKYDNIEVTTEGGTGREQAIKSFQEACDRYKLPDALTENLNRCSYSIPTPVQKYSIPAVLEGSDVMVTAQTGSGKTAAFLVPIITAALQAGPKELKEGAVCPTSVVLAPTRELCQQITQEAKRLTYRSDARVACIVGGEDALTQLRSIVSGIEIVVAAPGRLDDFLNRGVISMEEVKFLVVDEADRMLDMGFEPQIRNIIENYGMPEPGEGGRQTMMFSATFPQEMQDMALDFLDPSYYGISVGQVGHAATDVDQHFEKVNWSEKFDRLCEVLDEVSENGSPKKTIVFANTKNVVDDIASQLRERGISAAPMHGGTNQMFRNRALADVKNGRISVLVATDVAARGLDVPGVEHIVNYDLPMDGDSYVHRIGRTGRIGNKGRATSFVGNRETALRSIVRAMQEAKKDDPESSDVPEWLEDSAERRRHQAASSKPH</sequence>
<gene>
    <name evidence="10" type="ORF">CCMP2556_LOCUS4081</name>
</gene>
<comment type="caution">
    <text evidence="10">The sequence shown here is derived from an EMBL/GenBank/DDBJ whole genome shotgun (WGS) entry which is preliminary data.</text>
</comment>
<dbReference type="Pfam" id="PF00271">
    <property type="entry name" value="Helicase_C"/>
    <property type="match status" value="1"/>
</dbReference>
<evidence type="ECO:0000256" key="3">
    <source>
        <dbReference type="ARBA" id="ARBA00022801"/>
    </source>
</evidence>
<keyword evidence="5 6" id="KW-0067">ATP-binding</keyword>
<evidence type="ECO:0000313" key="11">
    <source>
        <dbReference type="Proteomes" id="UP001642484"/>
    </source>
</evidence>
<dbReference type="EMBL" id="CAXAMN010001647">
    <property type="protein sequence ID" value="CAK8995577.1"/>
    <property type="molecule type" value="Genomic_DNA"/>
</dbReference>
<evidence type="ECO:0000259" key="8">
    <source>
        <dbReference type="PROSITE" id="PS51192"/>
    </source>
</evidence>
<dbReference type="InterPro" id="IPR001650">
    <property type="entry name" value="Helicase_C-like"/>
</dbReference>
<dbReference type="CDD" id="cd18787">
    <property type="entry name" value="SF2_C_DEAD"/>
    <property type="match status" value="1"/>
</dbReference>
<keyword evidence="3 6" id="KW-0378">Hydrolase</keyword>
<evidence type="ECO:0000256" key="1">
    <source>
        <dbReference type="ARBA" id="ARBA00012552"/>
    </source>
</evidence>
<dbReference type="InterPro" id="IPR011545">
    <property type="entry name" value="DEAD/DEAH_box_helicase_dom"/>
</dbReference>
<comment type="similarity">
    <text evidence="6">Belongs to the DEAD box helicase family.</text>
</comment>
<accession>A0ABP0HZC4</accession>
<dbReference type="Proteomes" id="UP001642484">
    <property type="component" value="Unassembled WGS sequence"/>
</dbReference>
<dbReference type="InterPro" id="IPR014001">
    <property type="entry name" value="Helicase_ATP-bd"/>
</dbReference>
<reference evidence="10 11" key="1">
    <citation type="submission" date="2024-02" db="EMBL/GenBank/DDBJ databases">
        <authorList>
            <person name="Chen Y."/>
            <person name="Shah S."/>
            <person name="Dougan E. K."/>
            <person name="Thang M."/>
            <person name="Chan C."/>
        </authorList>
    </citation>
    <scope>NUCLEOTIDE SEQUENCE [LARGE SCALE GENOMIC DNA]</scope>
</reference>
<feature type="domain" description="Helicase ATP-binding" evidence="8">
    <location>
        <begin position="196"/>
        <end position="380"/>
    </location>
</feature>
<feature type="region of interest" description="Disordered" evidence="7">
    <location>
        <begin position="540"/>
        <end position="574"/>
    </location>
</feature>
<evidence type="ECO:0000256" key="5">
    <source>
        <dbReference type="ARBA" id="ARBA00022840"/>
    </source>
</evidence>
<dbReference type="PROSITE" id="PS00039">
    <property type="entry name" value="DEAD_ATP_HELICASE"/>
    <property type="match status" value="1"/>
</dbReference>
<dbReference type="SMART" id="SM00487">
    <property type="entry name" value="DEXDc"/>
    <property type="match status" value="1"/>
</dbReference>
<dbReference type="SMART" id="SM00490">
    <property type="entry name" value="HELICc"/>
    <property type="match status" value="1"/>
</dbReference>
<feature type="compositionally biased region" description="Acidic residues" evidence="7">
    <location>
        <begin position="549"/>
        <end position="559"/>
    </location>
</feature>
<organism evidence="10 11">
    <name type="scientific">Durusdinium trenchii</name>
    <dbReference type="NCBI Taxonomy" id="1381693"/>
    <lineage>
        <taxon>Eukaryota</taxon>
        <taxon>Sar</taxon>
        <taxon>Alveolata</taxon>
        <taxon>Dinophyceae</taxon>
        <taxon>Suessiales</taxon>
        <taxon>Symbiodiniaceae</taxon>
        <taxon>Durusdinium</taxon>
    </lineage>
</organism>
<dbReference type="PANTHER" id="PTHR47958">
    <property type="entry name" value="ATP-DEPENDENT RNA HELICASE DBP3"/>
    <property type="match status" value="1"/>
</dbReference>
<keyword evidence="11" id="KW-1185">Reference proteome</keyword>
<dbReference type="SUPFAM" id="SSF52540">
    <property type="entry name" value="P-loop containing nucleoside triphosphate hydrolases"/>
    <property type="match status" value="1"/>
</dbReference>
<evidence type="ECO:0000259" key="9">
    <source>
        <dbReference type="PROSITE" id="PS51194"/>
    </source>
</evidence>
<protein>
    <recommendedName>
        <fullName evidence="1">RNA helicase</fullName>
        <ecNumber evidence="1">3.6.4.13</ecNumber>
    </recommendedName>
</protein>
<evidence type="ECO:0000313" key="10">
    <source>
        <dbReference type="EMBL" id="CAK8995577.1"/>
    </source>
</evidence>
<dbReference type="InterPro" id="IPR000629">
    <property type="entry name" value="RNA-helicase_DEAD-box_CS"/>
</dbReference>
<dbReference type="Pfam" id="PF00270">
    <property type="entry name" value="DEAD"/>
    <property type="match status" value="1"/>
</dbReference>
<keyword evidence="4 6" id="KW-0347">Helicase</keyword>
<name>A0ABP0HZC4_9DINO</name>
<dbReference type="EC" id="3.6.4.13" evidence="1"/>
<evidence type="ECO:0000256" key="4">
    <source>
        <dbReference type="ARBA" id="ARBA00022806"/>
    </source>
</evidence>
<evidence type="ECO:0000256" key="7">
    <source>
        <dbReference type="SAM" id="MobiDB-lite"/>
    </source>
</evidence>
<dbReference type="PROSITE" id="PS51192">
    <property type="entry name" value="HELICASE_ATP_BIND_1"/>
    <property type="match status" value="1"/>
</dbReference>
<evidence type="ECO:0000256" key="6">
    <source>
        <dbReference type="RuleBase" id="RU000492"/>
    </source>
</evidence>
<dbReference type="Gene3D" id="3.40.50.300">
    <property type="entry name" value="P-loop containing nucleotide triphosphate hydrolases"/>
    <property type="match status" value="2"/>
</dbReference>
<feature type="domain" description="Helicase C-terminal" evidence="9">
    <location>
        <begin position="408"/>
        <end position="561"/>
    </location>
</feature>
<dbReference type="InterPro" id="IPR027417">
    <property type="entry name" value="P-loop_NTPase"/>
</dbReference>
<evidence type="ECO:0000256" key="2">
    <source>
        <dbReference type="ARBA" id="ARBA00022741"/>
    </source>
</evidence>
<proteinExistence type="inferred from homology"/>